<feature type="region of interest" description="Disordered" evidence="2">
    <location>
        <begin position="78"/>
        <end position="103"/>
    </location>
</feature>
<organism evidence="4 5">
    <name type="scientific">Streptomyces caelestis</name>
    <dbReference type="NCBI Taxonomy" id="36816"/>
    <lineage>
        <taxon>Bacteria</taxon>
        <taxon>Bacillati</taxon>
        <taxon>Actinomycetota</taxon>
        <taxon>Actinomycetes</taxon>
        <taxon>Kitasatosporales</taxon>
        <taxon>Streptomycetaceae</taxon>
        <taxon>Streptomyces</taxon>
    </lineage>
</organism>
<sequence length="103" mass="10868">MSPGERGKAGPREAEDVLHTRPAVREAAVVGAPGGHRGETVKAFVGPRPGAGTDPASLAAYGKERLAACTWPCQAEILPEPPRTASGRILRREPRSPAHENEQ</sequence>
<dbReference type="InterPro" id="IPR045851">
    <property type="entry name" value="AMP-bd_C_sf"/>
</dbReference>
<dbReference type="GO" id="GO:0044550">
    <property type="term" value="P:secondary metabolite biosynthetic process"/>
    <property type="evidence" value="ECO:0007669"/>
    <property type="project" value="TreeGrafter"/>
</dbReference>
<feature type="compositionally biased region" description="Basic and acidic residues" evidence="2">
    <location>
        <begin position="90"/>
        <end position="103"/>
    </location>
</feature>
<feature type="domain" description="AMP-binding enzyme C-terminal" evidence="3">
    <location>
        <begin position="13"/>
        <end position="87"/>
    </location>
</feature>
<dbReference type="SUPFAM" id="SSF56801">
    <property type="entry name" value="Acetyl-CoA synthetase-like"/>
    <property type="match status" value="1"/>
</dbReference>
<dbReference type="InterPro" id="IPR025110">
    <property type="entry name" value="AMP-bd_C"/>
</dbReference>
<dbReference type="Proteomes" id="UP000037773">
    <property type="component" value="Unassembled WGS sequence"/>
</dbReference>
<dbReference type="PANTHER" id="PTHR43352:SF1">
    <property type="entry name" value="ANTHRANILATE--COA LIGASE"/>
    <property type="match status" value="1"/>
</dbReference>
<evidence type="ECO:0000313" key="4">
    <source>
        <dbReference type="EMBL" id="KOT46519.1"/>
    </source>
</evidence>
<name>A0A0M9XAY4_9ACTN</name>
<dbReference type="GO" id="GO:0016878">
    <property type="term" value="F:acid-thiol ligase activity"/>
    <property type="evidence" value="ECO:0007669"/>
    <property type="project" value="TreeGrafter"/>
</dbReference>
<feature type="region of interest" description="Disordered" evidence="2">
    <location>
        <begin position="28"/>
        <end position="51"/>
    </location>
</feature>
<keyword evidence="5" id="KW-1185">Reference proteome</keyword>
<dbReference type="Gene3D" id="3.30.300.30">
    <property type="match status" value="1"/>
</dbReference>
<dbReference type="PATRIC" id="fig|36816.3.peg.428"/>
<gene>
    <name evidence="4" type="ORF">ADK41_01970</name>
</gene>
<dbReference type="Pfam" id="PF13193">
    <property type="entry name" value="AMP-binding_C"/>
    <property type="match status" value="1"/>
</dbReference>
<protein>
    <recommendedName>
        <fullName evidence="3">AMP-binding enzyme C-terminal domain-containing protein</fullName>
    </recommendedName>
</protein>
<reference evidence="4 5" key="1">
    <citation type="submission" date="2015-07" db="EMBL/GenBank/DDBJ databases">
        <authorList>
            <person name="Noorani M."/>
        </authorList>
    </citation>
    <scope>NUCLEOTIDE SEQUENCE [LARGE SCALE GENOMIC DNA]</scope>
    <source>
        <strain evidence="4 5">NRRL B-24567</strain>
    </source>
</reference>
<dbReference type="PANTHER" id="PTHR43352">
    <property type="entry name" value="ACETYL-COA SYNTHETASE"/>
    <property type="match status" value="1"/>
</dbReference>
<evidence type="ECO:0000259" key="3">
    <source>
        <dbReference type="Pfam" id="PF13193"/>
    </source>
</evidence>
<evidence type="ECO:0000256" key="1">
    <source>
        <dbReference type="ARBA" id="ARBA00022598"/>
    </source>
</evidence>
<accession>A0A0M9XAY4</accession>
<dbReference type="EMBL" id="LGCN01000002">
    <property type="protein sequence ID" value="KOT46519.1"/>
    <property type="molecule type" value="Genomic_DNA"/>
</dbReference>
<keyword evidence="1" id="KW-0436">Ligase</keyword>
<dbReference type="AlphaFoldDB" id="A0A0M9XAY4"/>
<comment type="caution">
    <text evidence="4">The sequence shown here is derived from an EMBL/GenBank/DDBJ whole genome shotgun (WGS) entry which is preliminary data.</text>
</comment>
<evidence type="ECO:0000313" key="5">
    <source>
        <dbReference type="Proteomes" id="UP000037773"/>
    </source>
</evidence>
<proteinExistence type="predicted"/>
<evidence type="ECO:0000256" key="2">
    <source>
        <dbReference type="SAM" id="MobiDB-lite"/>
    </source>
</evidence>